<dbReference type="RefSeq" id="WP_089330643.1">
    <property type="nucleotide sequence ID" value="NZ_FZOR01000057.1"/>
</dbReference>
<feature type="compositionally biased region" description="Gly residues" evidence="1">
    <location>
        <begin position="360"/>
        <end position="372"/>
    </location>
</feature>
<evidence type="ECO:0000313" key="4">
    <source>
        <dbReference type="Proteomes" id="UP000198318"/>
    </source>
</evidence>
<feature type="domain" description="AAA+ ATPase" evidence="2">
    <location>
        <begin position="68"/>
        <end position="433"/>
    </location>
</feature>
<dbReference type="AlphaFoldDB" id="A0A239P1C4"/>
<gene>
    <name evidence="3" type="ORF">SAMN05443665_105714</name>
</gene>
<evidence type="ECO:0000256" key="1">
    <source>
        <dbReference type="SAM" id="MobiDB-lite"/>
    </source>
</evidence>
<accession>A0A239P1C4</accession>
<dbReference type="Proteomes" id="UP000198318">
    <property type="component" value="Unassembled WGS sequence"/>
</dbReference>
<sequence>MNRPEPGGAPRSRARDRGANPFPKVPEVRLAGSGITVHVETDAVRDVRRLAVDFLTARPDLRGDPGASGRVAAILGEYGTGKSHLAWRLLDELFRSAAARPVLLVVSGQPRDTVLTLHRRLLASPGSGIGGPIRPVDTAAGVLLFGTVEKMVRDLYGGLWHGSGADPDAPPPAASDELPVDEMHRLHERLTEIAEGDAELATVLGLVWHTTAGAAAWRWLCGVEHRPEADARMLADRGVHTPPVDRDDRALRVLRALSRLCAWTGGRMALVLDELHQISPRGGDGLTEVAATLMDLIGWAAETGALLAVCGLLDFWEALPDSVRGRVLTRIVPSGLTTRQITAYIAEARHSGGAEARHSGGAGAPQPGGTGGDDPHPFTGDAVEELWKITEGHPRRTITLCHHAYERRSAGGLIGPRQIREASRSLCAPDTPDHVRTKLAGRCAELGYYVERVRRPEPKPEPEQEPEPEWSPELRVRSLRGGAECALIIAGPVVSDEERNRLTRRANALARGAPGRDAVLVMAGPLAATFAGELERAFTRVLHWDSDTFHDDLAATLHSRLAVSEREGVYELLFEMRREIAALRVPAPAPPPLPDAGAAAGERIWTDADRRGRFEAADRLCRQALQAIAIADARVQEFWRSRFDADARGLPVARAEAHGDRYGAIGEFVFGPTLRARGALAFLDDIVRAFLARIADMLADDTMTLPQIHARLRPLHQRVDHAVDAVIRKYPDERDDPGNAVGRLLGVDGRMLDQHLRGLGTTVYSVIVAPGGGAAR</sequence>
<feature type="region of interest" description="Disordered" evidence="1">
    <location>
        <begin position="352"/>
        <end position="376"/>
    </location>
</feature>
<evidence type="ECO:0000313" key="3">
    <source>
        <dbReference type="EMBL" id="SNT60424.1"/>
    </source>
</evidence>
<reference evidence="3 4" key="1">
    <citation type="submission" date="2017-06" db="EMBL/GenBank/DDBJ databases">
        <authorList>
            <person name="Kim H.J."/>
            <person name="Triplett B.A."/>
        </authorList>
    </citation>
    <scope>NUCLEOTIDE SEQUENCE [LARGE SCALE GENOMIC DNA]</scope>
    <source>
        <strain evidence="3 4">DSM 44715</strain>
    </source>
</reference>
<dbReference type="SUPFAM" id="SSF52540">
    <property type="entry name" value="P-loop containing nucleoside triphosphate hydrolases"/>
    <property type="match status" value="1"/>
</dbReference>
<dbReference type="SMART" id="SM00382">
    <property type="entry name" value="AAA"/>
    <property type="match status" value="1"/>
</dbReference>
<dbReference type="EMBL" id="FZOR01000057">
    <property type="protein sequence ID" value="SNT60424.1"/>
    <property type="molecule type" value="Genomic_DNA"/>
</dbReference>
<evidence type="ECO:0000259" key="2">
    <source>
        <dbReference type="SMART" id="SM00382"/>
    </source>
</evidence>
<keyword evidence="4" id="KW-1185">Reference proteome</keyword>
<proteinExistence type="predicted"/>
<protein>
    <recommendedName>
        <fullName evidence="2">AAA+ ATPase domain-containing protein</fullName>
    </recommendedName>
</protein>
<feature type="region of interest" description="Disordered" evidence="1">
    <location>
        <begin position="1"/>
        <end position="24"/>
    </location>
</feature>
<organism evidence="3 4">
    <name type="scientific">Actinomadura meyerae</name>
    <dbReference type="NCBI Taxonomy" id="240840"/>
    <lineage>
        <taxon>Bacteria</taxon>
        <taxon>Bacillati</taxon>
        <taxon>Actinomycetota</taxon>
        <taxon>Actinomycetes</taxon>
        <taxon>Streptosporangiales</taxon>
        <taxon>Thermomonosporaceae</taxon>
        <taxon>Actinomadura</taxon>
    </lineage>
</organism>
<dbReference type="InterPro" id="IPR003593">
    <property type="entry name" value="AAA+_ATPase"/>
</dbReference>
<dbReference type="InterPro" id="IPR027417">
    <property type="entry name" value="P-loop_NTPase"/>
</dbReference>
<name>A0A239P1C4_9ACTN</name>